<name>J3P3S1_GAET3</name>
<keyword evidence="9" id="KW-1185">Reference proteome</keyword>
<dbReference type="VEuPathDB" id="FungiDB:GGTG_08156"/>
<keyword evidence="2 5" id="KW-0812">Transmembrane</keyword>
<dbReference type="PROSITE" id="PS50244">
    <property type="entry name" value="S5A_REDUCTASE"/>
    <property type="match status" value="1"/>
</dbReference>
<dbReference type="STRING" id="644352.J3P3S1"/>
<reference evidence="8" key="4">
    <citation type="journal article" date="2015" name="G3 (Bethesda)">
        <title>Genome sequences of three phytopathogenic species of the Magnaporthaceae family of fungi.</title>
        <authorList>
            <person name="Okagaki L.H."/>
            <person name="Nunes C.C."/>
            <person name="Sailsbery J."/>
            <person name="Clay B."/>
            <person name="Brown D."/>
            <person name="John T."/>
            <person name="Oh Y."/>
            <person name="Young N."/>
            <person name="Fitzgerald M."/>
            <person name="Haas B.J."/>
            <person name="Zeng Q."/>
            <person name="Young S."/>
            <person name="Adiconis X."/>
            <person name="Fan L."/>
            <person name="Levin J.Z."/>
            <person name="Mitchell T.K."/>
            <person name="Okubara P.A."/>
            <person name="Farman M.L."/>
            <person name="Kohn L.M."/>
            <person name="Birren B."/>
            <person name="Ma L.-J."/>
            <person name="Dean R.A."/>
        </authorList>
    </citation>
    <scope>NUCLEOTIDE SEQUENCE</scope>
    <source>
        <strain evidence="8">R3-111a-1</strain>
    </source>
</reference>
<dbReference type="PANTHER" id="PTHR14624">
    <property type="entry name" value="DFG10 PROTEIN"/>
    <property type="match status" value="1"/>
</dbReference>
<evidence type="ECO:0000259" key="6">
    <source>
        <dbReference type="Pfam" id="PF02544"/>
    </source>
</evidence>
<proteinExistence type="inferred from homology"/>
<keyword evidence="5" id="KW-0521">NADP</keyword>
<feature type="transmembrane region" description="Helical" evidence="5">
    <location>
        <begin position="243"/>
        <end position="260"/>
    </location>
</feature>
<dbReference type="RefSeq" id="XP_009224259.1">
    <property type="nucleotide sequence ID" value="XM_009225995.1"/>
</dbReference>
<evidence type="ECO:0000313" key="9">
    <source>
        <dbReference type="Proteomes" id="UP000006039"/>
    </source>
</evidence>
<dbReference type="InterPro" id="IPR001104">
    <property type="entry name" value="3-oxo-5_a-steroid_4-DH_C"/>
</dbReference>
<dbReference type="GO" id="GO:0003865">
    <property type="term" value="F:3-oxo-5-alpha-steroid 4-dehydrogenase activity"/>
    <property type="evidence" value="ECO:0007669"/>
    <property type="project" value="TreeGrafter"/>
</dbReference>
<feature type="transmembrane region" description="Helical" evidence="5">
    <location>
        <begin position="281"/>
        <end position="304"/>
    </location>
</feature>
<evidence type="ECO:0000256" key="4">
    <source>
        <dbReference type="ARBA" id="ARBA00023136"/>
    </source>
</evidence>
<evidence type="ECO:0000313" key="8">
    <source>
        <dbReference type="EnsemblFungi" id="EJT74315"/>
    </source>
</evidence>
<keyword evidence="4 5" id="KW-0472">Membrane</keyword>
<feature type="domain" description="3-oxo-5-alpha-steroid 4-dehydrogenase C-terminal" evidence="6">
    <location>
        <begin position="242"/>
        <end position="357"/>
    </location>
</feature>
<keyword evidence="3 5" id="KW-1133">Transmembrane helix</keyword>
<reference evidence="7" key="3">
    <citation type="submission" date="2010-09" db="EMBL/GenBank/DDBJ databases">
        <title>Annotation of Gaeumannomyces graminis var. tritici R3-111a-1.</title>
        <authorList>
            <consortium name="The Broad Institute Genome Sequencing Platform"/>
            <person name="Ma L.-J."/>
            <person name="Dead R."/>
            <person name="Young S.K."/>
            <person name="Zeng Q."/>
            <person name="Gargeya S."/>
            <person name="Fitzgerald M."/>
            <person name="Haas B."/>
            <person name="Abouelleil A."/>
            <person name="Alvarado L."/>
            <person name="Arachchi H.M."/>
            <person name="Berlin A."/>
            <person name="Brown A."/>
            <person name="Chapman S.B."/>
            <person name="Chen Z."/>
            <person name="Dunbar C."/>
            <person name="Freedman E."/>
            <person name="Gearin G."/>
            <person name="Gellesch M."/>
            <person name="Goldberg J."/>
            <person name="Griggs A."/>
            <person name="Gujja S."/>
            <person name="Heiman D."/>
            <person name="Howarth C."/>
            <person name="Larson L."/>
            <person name="Lui A."/>
            <person name="MacDonald P.J.P."/>
            <person name="Mehta T."/>
            <person name="Montmayeur A."/>
            <person name="Murphy C."/>
            <person name="Neiman D."/>
            <person name="Pearson M."/>
            <person name="Priest M."/>
            <person name="Roberts A."/>
            <person name="Saif S."/>
            <person name="Shea T."/>
            <person name="Shenoy N."/>
            <person name="Sisk P."/>
            <person name="Stolte C."/>
            <person name="Sykes S."/>
            <person name="Yandava C."/>
            <person name="Wortman J."/>
            <person name="Nusbaum C."/>
            <person name="Birren B."/>
        </authorList>
    </citation>
    <scope>NUCLEOTIDE SEQUENCE</scope>
    <source>
        <strain evidence="7">R3-111a-1</strain>
    </source>
</reference>
<reference evidence="7" key="2">
    <citation type="submission" date="2010-07" db="EMBL/GenBank/DDBJ databases">
        <authorList>
            <consortium name="The Broad Institute Genome Sequencing Platform"/>
            <consortium name="Broad Institute Genome Sequencing Center for Infectious Disease"/>
            <person name="Ma L.-J."/>
            <person name="Dead R."/>
            <person name="Young S."/>
            <person name="Zeng Q."/>
            <person name="Koehrsen M."/>
            <person name="Alvarado L."/>
            <person name="Berlin A."/>
            <person name="Chapman S.B."/>
            <person name="Chen Z."/>
            <person name="Freedman E."/>
            <person name="Gellesch M."/>
            <person name="Goldberg J."/>
            <person name="Griggs A."/>
            <person name="Gujja S."/>
            <person name="Heilman E.R."/>
            <person name="Heiman D."/>
            <person name="Hepburn T."/>
            <person name="Howarth C."/>
            <person name="Jen D."/>
            <person name="Larson L."/>
            <person name="Mehta T."/>
            <person name="Neiman D."/>
            <person name="Pearson M."/>
            <person name="Roberts A."/>
            <person name="Saif S."/>
            <person name="Shea T."/>
            <person name="Shenoy N."/>
            <person name="Sisk P."/>
            <person name="Stolte C."/>
            <person name="Sykes S."/>
            <person name="Walk T."/>
            <person name="White J."/>
            <person name="Yandava C."/>
            <person name="Haas B."/>
            <person name="Nusbaum C."/>
            <person name="Birren B."/>
        </authorList>
    </citation>
    <scope>NUCLEOTIDE SEQUENCE</scope>
    <source>
        <strain evidence="7">R3-111a-1</strain>
    </source>
</reference>
<feature type="transmembrane region" description="Helical" evidence="5">
    <location>
        <begin position="310"/>
        <end position="330"/>
    </location>
</feature>
<organism evidence="7">
    <name type="scientific">Gaeumannomyces tritici (strain R3-111a-1)</name>
    <name type="common">Wheat and barley take-all root rot fungus</name>
    <name type="synonym">Gaeumannomyces graminis var. tritici</name>
    <dbReference type="NCBI Taxonomy" id="644352"/>
    <lineage>
        <taxon>Eukaryota</taxon>
        <taxon>Fungi</taxon>
        <taxon>Dikarya</taxon>
        <taxon>Ascomycota</taxon>
        <taxon>Pezizomycotina</taxon>
        <taxon>Sordariomycetes</taxon>
        <taxon>Sordariomycetidae</taxon>
        <taxon>Magnaporthales</taxon>
        <taxon>Magnaporthaceae</taxon>
        <taxon>Gaeumannomyces</taxon>
    </lineage>
</organism>
<dbReference type="GO" id="GO:0102389">
    <property type="term" value="F:polyprenol reductase activity"/>
    <property type="evidence" value="ECO:0007669"/>
    <property type="project" value="UniProtKB-UniRule"/>
</dbReference>
<comment type="subcellular location">
    <subcellularLocation>
        <location evidence="1">Endomembrane system</location>
        <topology evidence="1">Multi-pass membrane protein</topology>
    </subcellularLocation>
    <subcellularLocation>
        <location evidence="5">Endoplasmic reticulum membrane</location>
    </subcellularLocation>
</comment>
<gene>
    <name evidence="8" type="primary">20348614</name>
    <name evidence="7" type="ORF">GGTG_08156</name>
</gene>
<feature type="transmembrane region" description="Helical" evidence="5">
    <location>
        <begin position="118"/>
        <end position="136"/>
    </location>
</feature>
<dbReference type="AlphaFoldDB" id="J3P3S1"/>
<dbReference type="EMBL" id="GL385398">
    <property type="protein sequence ID" value="EJT74315.1"/>
    <property type="molecule type" value="Genomic_DNA"/>
</dbReference>
<dbReference type="PANTHER" id="PTHR14624:SF0">
    <property type="entry name" value="POLYPRENOL REDUCTASE"/>
    <property type="match status" value="1"/>
</dbReference>
<dbReference type="HOGENOM" id="CLU_044409_0_1_1"/>
<evidence type="ECO:0000256" key="5">
    <source>
        <dbReference type="RuleBase" id="RU367081"/>
    </source>
</evidence>
<dbReference type="GO" id="GO:0006488">
    <property type="term" value="P:dolichol-linked oligosaccharide biosynthetic process"/>
    <property type="evidence" value="ECO:0007669"/>
    <property type="project" value="UniProtKB-UniRule"/>
</dbReference>
<dbReference type="EC" id="1.3.1.94" evidence="5"/>
<comment type="catalytic activity">
    <reaction evidence="5">
        <text>a di-trans,poly-cis-dolichal + NADP(+) = a di-trans,poly-cis-polyprenal + NADPH + H(+)</text>
        <dbReference type="Rhea" id="RHEA:80727"/>
        <dbReference type="Rhea" id="RHEA-COMP:19536"/>
        <dbReference type="Rhea" id="RHEA-COMP:19537"/>
        <dbReference type="ChEBI" id="CHEBI:15378"/>
        <dbReference type="ChEBI" id="CHEBI:57783"/>
        <dbReference type="ChEBI" id="CHEBI:58349"/>
        <dbReference type="ChEBI" id="CHEBI:231623"/>
        <dbReference type="ChEBI" id="CHEBI:231637"/>
        <dbReference type="EC" id="1.3.1.94"/>
    </reaction>
    <physiologicalReaction direction="right-to-left" evidence="5">
        <dbReference type="Rhea" id="RHEA:80729"/>
    </physiologicalReaction>
</comment>
<evidence type="ECO:0000256" key="3">
    <source>
        <dbReference type="ARBA" id="ARBA00022989"/>
    </source>
</evidence>
<dbReference type="GO" id="GO:0005789">
    <property type="term" value="C:endoplasmic reticulum membrane"/>
    <property type="evidence" value="ECO:0007669"/>
    <property type="project" value="UniProtKB-SubCell"/>
</dbReference>
<comment type="pathway">
    <text evidence="5">Protein modification; protein glycosylation.</text>
</comment>
<reference evidence="8" key="5">
    <citation type="submission" date="2018-04" db="UniProtKB">
        <authorList>
            <consortium name="EnsemblFungi"/>
        </authorList>
    </citation>
    <scope>IDENTIFICATION</scope>
    <source>
        <strain evidence="8">R3-111a-1</strain>
    </source>
</reference>
<protein>
    <recommendedName>
        <fullName evidence="5">Polyprenal reductase</fullName>
        <ecNumber evidence="5">1.3.1.94</ecNumber>
    </recommendedName>
</protein>
<keyword evidence="5" id="KW-0256">Endoplasmic reticulum</keyword>
<accession>J3P3S1</accession>
<evidence type="ECO:0000256" key="1">
    <source>
        <dbReference type="ARBA" id="ARBA00004127"/>
    </source>
</evidence>
<dbReference type="Proteomes" id="UP000006039">
    <property type="component" value="Unassembled WGS sequence"/>
</dbReference>
<dbReference type="OrthoDB" id="541710at2759"/>
<dbReference type="Pfam" id="PF02544">
    <property type="entry name" value="Steroid_dh"/>
    <property type="match status" value="1"/>
</dbReference>
<reference evidence="9" key="1">
    <citation type="submission" date="2010-07" db="EMBL/GenBank/DDBJ databases">
        <title>The genome sequence of Gaeumannomyces graminis var. tritici strain R3-111a-1.</title>
        <authorList>
            <consortium name="The Broad Institute Genome Sequencing Platform"/>
            <person name="Ma L.-J."/>
            <person name="Dead R."/>
            <person name="Young S."/>
            <person name="Zeng Q."/>
            <person name="Koehrsen M."/>
            <person name="Alvarado L."/>
            <person name="Berlin A."/>
            <person name="Chapman S.B."/>
            <person name="Chen Z."/>
            <person name="Freedman E."/>
            <person name="Gellesch M."/>
            <person name="Goldberg J."/>
            <person name="Griggs A."/>
            <person name="Gujja S."/>
            <person name="Heilman E.R."/>
            <person name="Heiman D."/>
            <person name="Hepburn T."/>
            <person name="Howarth C."/>
            <person name="Jen D."/>
            <person name="Larson L."/>
            <person name="Mehta T."/>
            <person name="Neiman D."/>
            <person name="Pearson M."/>
            <person name="Roberts A."/>
            <person name="Saif S."/>
            <person name="Shea T."/>
            <person name="Shenoy N."/>
            <person name="Sisk P."/>
            <person name="Stolte C."/>
            <person name="Sykes S."/>
            <person name="Walk T."/>
            <person name="White J."/>
            <person name="Yandava C."/>
            <person name="Haas B."/>
            <person name="Nusbaum C."/>
            <person name="Birren B."/>
        </authorList>
    </citation>
    <scope>NUCLEOTIDE SEQUENCE [LARGE SCALE GENOMIC DNA]</scope>
    <source>
        <strain evidence="9">R3-111a-1</strain>
    </source>
</reference>
<sequence length="357" mass="39184">MSKSQAFFPINPNVRLTRPYRWSDSGSELEASTTNPQTMDHIAAAIPWLSPAQWCQSFFTLAAAGILAVTVLPPRLGCLLLGYGARSSGANGDRLSTGSGWLEALVSTLTAWGQVPHWWFGSFYATFLACSAFWAYQYAVSGSAIRLLASSQRPDLPEGKLASRISPHVAQGVFAAWALMALQGVRRFYEQVFVVKKSASTMWVIHWMLGMAFYMVMSIAVWIEGAALILDPQPVSALSTQLPSIKVALGSLMFVLVSAAQYRCHRHLASLKKYSLPTQGLFQYLVCPHYTCECLLYLSLAAVAAPEGQISNRTIVSAFLFVVVNLGATAHGTRKWYMDKFGASSMGSRWIMIPLVY</sequence>
<dbReference type="InterPro" id="IPR039698">
    <property type="entry name" value="Dfg10/SRD5A3"/>
</dbReference>
<feature type="transmembrane region" description="Helical" evidence="5">
    <location>
        <begin position="203"/>
        <end position="223"/>
    </location>
</feature>
<dbReference type="EnsemblFungi" id="EJT74315">
    <property type="protein sequence ID" value="EJT74315"/>
    <property type="gene ID" value="GGTG_08156"/>
</dbReference>
<dbReference type="GeneID" id="20348614"/>
<dbReference type="GO" id="GO:0160198">
    <property type="term" value="F:polyprenal reductase activity"/>
    <property type="evidence" value="ECO:0007669"/>
    <property type="project" value="UniProtKB-EC"/>
</dbReference>
<keyword evidence="5" id="KW-0560">Oxidoreductase</keyword>
<dbReference type="UniPathway" id="UPA00378"/>
<dbReference type="GO" id="GO:0016095">
    <property type="term" value="P:polyprenol catabolic process"/>
    <property type="evidence" value="ECO:0007669"/>
    <property type="project" value="UniProtKB-UniRule"/>
</dbReference>
<comment type="function">
    <text evidence="5">Plays a key role in early steps of protein N-linked glycosylation by being involved in the conversion of polyprenol into dolichol. Acts as a polyprenal reductase that mediates the reduction of polyprenal into dolichal in a NADP-dependent mechanism. Dolichols are required for the synthesis of dolichol-linked monosaccharides and the oligosaccharide precursor used for N-glycosylation.</text>
</comment>
<dbReference type="eggNOG" id="KOG1640">
    <property type="taxonomic scope" value="Eukaryota"/>
</dbReference>
<evidence type="ECO:0000313" key="7">
    <source>
        <dbReference type="EMBL" id="EJT74315.1"/>
    </source>
</evidence>
<evidence type="ECO:0000256" key="2">
    <source>
        <dbReference type="ARBA" id="ARBA00022692"/>
    </source>
</evidence>
<comment type="similarity">
    <text evidence="5">Belongs to the steroid 5-alpha reductase family. Polyprenal reductase subfamily.</text>
</comment>